<feature type="transmembrane region" description="Helical" evidence="1">
    <location>
        <begin position="12"/>
        <end position="33"/>
    </location>
</feature>
<dbReference type="Proteomes" id="UP000464452">
    <property type="component" value="Chromosome"/>
</dbReference>
<dbReference type="EMBL" id="CP048617">
    <property type="protein sequence ID" value="QIB26934.1"/>
    <property type="molecule type" value="Genomic_DNA"/>
</dbReference>
<evidence type="ECO:0000256" key="1">
    <source>
        <dbReference type="SAM" id="Phobius"/>
    </source>
</evidence>
<reference evidence="2 3" key="1">
    <citation type="submission" date="2020-02" db="EMBL/GenBank/DDBJ databases">
        <title>Thermophilic hydrogen producing bacteria, Caloranaerobacter azorensis.</title>
        <authorList>
            <person name="Baek K."/>
        </authorList>
    </citation>
    <scope>NUCLEOTIDE SEQUENCE [LARGE SCALE GENOMIC DNA]</scope>
    <source>
        <strain evidence="2 3">T3-1</strain>
    </source>
</reference>
<gene>
    <name evidence="2" type="ORF">G3A45_06290</name>
</gene>
<dbReference type="AlphaFoldDB" id="A0A6P1YCS7"/>
<name>A0A6P1YCS7_9FIRM</name>
<sequence>MNTSFKRKLTLFIKKMLDEIILLVGIIIIEKAYELTSKITVVLLILIVAICLFLLNHYIFFKKIIKND</sequence>
<protein>
    <submittedName>
        <fullName evidence="2">Uncharacterized protein</fullName>
    </submittedName>
</protein>
<keyword evidence="1" id="KW-0812">Transmembrane</keyword>
<evidence type="ECO:0000313" key="2">
    <source>
        <dbReference type="EMBL" id="QIB26934.1"/>
    </source>
</evidence>
<accession>A0A6P1YCS7</accession>
<evidence type="ECO:0000313" key="3">
    <source>
        <dbReference type="Proteomes" id="UP000464452"/>
    </source>
</evidence>
<organism evidence="2 3">
    <name type="scientific">Caloranaerobacter azorensis</name>
    <dbReference type="NCBI Taxonomy" id="116090"/>
    <lineage>
        <taxon>Bacteria</taxon>
        <taxon>Bacillati</taxon>
        <taxon>Bacillota</taxon>
        <taxon>Tissierellia</taxon>
        <taxon>Tissierellales</taxon>
        <taxon>Thermohalobacteraceae</taxon>
        <taxon>Caloranaerobacter</taxon>
    </lineage>
</organism>
<feature type="transmembrane region" description="Helical" evidence="1">
    <location>
        <begin position="39"/>
        <end position="61"/>
    </location>
</feature>
<proteinExistence type="predicted"/>
<dbReference type="RefSeq" id="WP_163234882.1">
    <property type="nucleotide sequence ID" value="NZ_CP048617.1"/>
</dbReference>
<keyword evidence="1" id="KW-0472">Membrane</keyword>
<keyword evidence="1" id="KW-1133">Transmembrane helix</keyword>
<dbReference type="KEGG" id="cazo:G3A45_06290"/>